<evidence type="ECO:0000313" key="2">
    <source>
        <dbReference type="EMBL" id="KIK99132.1"/>
    </source>
</evidence>
<name>A0A0D0DKT3_9AGAM</name>
<evidence type="ECO:0000313" key="3">
    <source>
        <dbReference type="Proteomes" id="UP000054538"/>
    </source>
</evidence>
<dbReference type="STRING" id="930991.A0A0D0DKT3"/>
<accession>A0A0D0DKT3</accession>
<dbReference type="OrthoDB" id="3193353at2759"/>
<dbReference type="EMBL" id="KN824869">
    <property type="protein sequence ID" value="KIK99132.1"/>
    <property type="molecule type" value="Genomic_DNA"/>
</dbReference>
<dbReference type="InterPro" id="IPR001810">
    <property type="entry name" value="F-box_dom"/>
</dbReference>
<protein>
    <submittedName>
        <fullName evidence="2">Unplaced genomic scaffold scaffold_47, whole genome shotgun sequence</fullName>
    </submittedName>
</protein>
<evidence type="ECO:0000259" key="1">
    <source>
        <dbReference type="Pfam" id="PF00646"/>
    </source>
</evidence>
<dbReference type="SUPFAM" id="SSF81383">
    <property type="entry name" value="F-box domain"/>
    <property type="match status" value="1"/>
</dbReference>
<gene>
    <name evidence="2" type="ORF">PAXRUDRAFT_132735</name>
</gene>
<dbReference type="InterPro" id="IPR036047">
    <property type="entry name" value="F-box-like_dom_sf"/>
</dbReference>
<dbReference type="AlphaFoldDB" id="A0A0D0DKT3"/>
<organism evidence="2 3">
    <name type="scientific">Paxillus rubicundulus Ve08.2h10</name>
    <dbReference type="NCBI Taxonomy" id="930991"/>
    <lineage>
        <taxon>Eukaryota</taxon>
        <taxon>Fungi</taxon>
        <taxon>Dikarya</taxon>
        <taxon>Basidiomycota</taxon>
        <taxon>Agaricomycotina</taxon>
        <taxon>Agaricomycetes</taxon>
        <taxon>Agaricomycetidae</taxon>
        <taxon>Boletales</taxon>
        <taxon>Paxilineae</taxon>
        <taxon>Paxillaceae</taxon>
        <taxon>Paxillus</taxon>
    </lineage>
</organism>
<dbReference type="Proteomes" id="UP000054538">
    <property type="component" value="Unassembled WGS sequence"/>
</dbReference>
<dbReference type="Pfam" id="PF00646">
    <property type="entry name" value="F-box"/>
    <property type="match status" value="1"/>
</dbReference>
<feature type="domain" description="F-box" evidence="1">
    <location>
        <begin position="16"/>
        <end position="52"/>
    </location>
</feature>
<sequence length="492" mass="55336">MHTDHSWNLSPSRPVPLDIFFDIVIHLPLQSVLTLRRTSKNLYAVTRLHSLWALLFRTHVQMKNLPYRDLGGTSLESLSARDLEALTRYAVTLRRNWTLPEPVLQKQVDFNVPTEPNSPIIFLRFLPGRSNRWLISVRMTARPRKYLLQCWDVAQHEPRCIAELAHVDGPWGGIVINSDPTSTAVLAMQSAQTETFSINFDAEDPESAFETEATIDGPRELHLLSGSTLVTRSLESGGAICLWDLDDLQQERIQLLNPSMTQHDRCQAMHLRDDYIIVIRAQSVEIYSTVPRPNILPGRGAPIAYPLAQYHYKWSSDTVNLCEQVSTAATSPTPLPINIFIRFGSIYPWPVNILHHYVLSPNLLYVPGRETTQYNLPYHVRPQPVQTIGSPVRLFGQSAVALGRYGTVLWLDNHTGDWLGPRERGQRLAGKLLAPIDDSPHTIPVEQVGSSAASMVFSVREDEAWTRIAMDEESGRIAVGHTGGPITLLEYA</sequence>
<dbReference type="HOGENOM" id="CLU_034755_0_0_1"/>
<dbReference type="InParanoid" id="A0A0D0DKT3"/>
<reference evidence="3" key="2">
    <citation type="submission" date="2015-01" db="EMBL/GenBank/DDBJ databases">
        <title>Evolutionary Origins and Diversification of the Mycorrhizal Mutualists.</title>
        <authorList>
            <consortium name="DOE Joint Genome Institute"/>
            <consortium name="Mycorrhizal Genomics Consortium"/>
            <person name="Kohler A."/>
            <person name="Kuo A."/>
            <person name="Nagy L.G."/>
            <person name="Floudas D."/>
            <person name="Copeland A."/>
            <person name="Barry K.W."/>
            <person name="Cichocki N."/>
            <person name="Veneault-Fourrey C."/>
            <person name="LaButti K."/>
            <person name="Lindquist E.A."/>
            <person name="Lipzen A."/>
            <person name="Lundell T."/>
            <person name="Morin E."/>
            <person name="Murat C."/>
            <person name="Riley R."/>
            <person name="Ohm R."/>
            <person name="Sun H."/>
            <person name="Tunlid A."/>
            <person name="Henrissat B."/>
            <person name="Grigoriev I.V."/>
            <person name="Hibbett D.S."/>
            <person name="Martin F."/>
        </authorList>
    </citation>
    <scope>NUCLEOTIDE SEQUENCE [LARGE SCALE GENOMIC DNA]</scope>
    <source>
        <strain evidence="3">Ve08.2h10</strain>
    </source>
</reference>
<keyword evidence="3" id="KW-1185">Reference proteome</keyword>
<dbReference type="SUPFAM" id="SSF101908">
    <property type="entry name" value="Putative isomerase YbhE"/>
    <property type="match status" value="1"/>
</dbReference>
<reference evidence="2 3" key="1">
    <citation type="submission" date="2014-04" db="EMBL/GenBank/DDBJ databases">
        <authorList>
            <consortium name="DOE Joint Genome Institute"/>
            <person name="Kuo A."/>
            <person name="Kohler A."/>
            <person name="Jargeat P."/>
            <person name="Nagy L.G."/>
            <person name="Floudas D."/>
            <person name="Copeland A."/>
            <person name="Barry K.W."/>
            <person name="Cichocki N."/>
            <person name="Veneault-Fourrey C."/>
            <person name="LaButti K."/>
            <person name="Lindquist E.A."/>
            <person name="Lipzen A."/>
            <person name="Lundell T."/>
            <person name="Morin E."/>
            <person name="Murat C."/>
            <person name="Sun H."/>
            <person name="Tunlid A."/>
            <person name="Henrissat B."/>
            <person name="Grigoriev I.V."/>
            <person name="Hibbett D.S."/>
            <person name="Martin F."/>
            <person name="Nordberg H.P."/>
            <person name="Cantor M.N."/>
            <person name="Hua S.X."/>
        </authorList>
    </citation>
    <scope>NUCLEOTIDE SEQUENCE [LARGE SCALE GENOMIC DNA]</scope>
    <source>
        <strain evidence="2 3">Ve08.2h10</strain>
    </source>
</reference>
<proteinExistence type="predicted"/>